<evidence type="ECO:0000256" key="1">
    <source>
        <dbReference type="ARBA" id="ARBA00004141"/>
    </source>
</evidence>
<evidence type="ECO:0008006" key="9">
    <source>
        <dbReference type="Google" id="ProtNLM"/>
    </source>
</evidence>
<dbReference type="AlphaFoldDB" id="A0ABD2WG49"/>
<evidence type="ECO:0000256" key="4">
    <source>
        <dbReference type="ARBA" id="ARBA00022989"/>
    </source>
</evidence>
<dbReference type="PANTHER" id="PTHR10283:SF82">
    <property type="entry name" value="SOLUTE CARRIER FAMILY 13 MEMBER 2"/>
    <property type="match status" value="1"/>
</dbReference>
<feature type="transmembrane region" description="Helical" evidence="6">
    <location>
        <begin position="63"/>
        <end position="91"/>
    </location>
</feature>
<proteinExistence type="inferred from homology"/>
<protein>
    <recommendedName>
        <fullName evidence="9">Protein I'm not dead yet</fullName>
    </recommendedName>
</protein>
<dbReference type="Pfam" id="PF00939">
    <property type="entry name" value="Na_sulph_symp"/>
    <property type="match status" value="1"/>
</dbReference>
<feature type="transmembrane region" description="Helical" evidence="6">
    <location>
        <begin position="527"/>
        <end position="547"/>
    </location>
</feature>
<accession>A0ABD2WG49</accession>
<dbReference type="EMBL" id="JBJJXI010000108">
    <property type="protein sequence ID" value="KAL3391802.1"/>
    <property type="molecule type" value="Genomic_DNA"/>
</dbReference>
<evidence type="ECO:0000256" key="2">
    <source>
        <dbReference type="ARBA" id="ARBA00006772"/>
    </source>
</evidence>
<comment type="similarity">
    <text evidence="2">Belongs to the SLC13A/DASS transporter (TC 2.A.47) family. NADC subfamily.</text>
</comment>
<evidence type="ECO:0000313" key="7">
    <source>
        <dbReference type="EMBL" id="KAL3391802.1"/>
    </source>
</evidence>
<feature type="transmembrane region" description="Helical" evidence="6">
    <location>
        <begin position="257"/>
        <end position="283"/>
    </location>
</feature>
<dbReference type="Proteomes" id="UP001627154">
    <property type="component" value="Unassembled WGS sequence"/>
</dbReference>
<keyword evidence="8" id="KW-1185">Reference proteome</keyword>
<feature type="transmembrane region" description="Helical" evidence="6">
    <location>
        <begin position="323"/>
        <end position="344"/>
    </location>
</feature>
<dbReference type="GO" id="GO:0015556">
    <property type="term" value="F:C4-dicarboxylate transmembrane transporter activity"/>
    <property type="evidence" value="ECO:0007669"/>
    <property type="project" value="UniProtKB-ARBA"/>
</dbReference>
<evidence type="ECO:0000256" key="3">
    <source>
        <dbReference type="ARBA" id="ARBA00022692"/>
    </source>
</evidence>
<feature type="transmembrane region" description="Helical" evidence="6">
    <location>
        <begin position="35"/>
        <end position="56"/>
    </location>
</feature>
<dbReference type="InterPro" id="IPR001898">
    <property type="entry name" value="SLC13A/DASS"/>
</dbReference>
<name>A0ABD2WG49_9HYME</name>
<dbReference type="GO" id="GO:0005310">
    <property type="term" value="F:dicarboxylic acid transmembrane transporter activity"/>
    <property type="evidence" value="ECO:0007669"/>
    <property type="project" value="UniProtKB-ARBA"/>
</dbReference>
<evidence type="ECO:0000256" key="6">
    <source>
        <dbReference type="SAM" id="Phobius"/>
    </source>
</evidence>
<dbReference type="PANTHER" id="PTHR10283">
    <property type="entry name" value="SOLUTE CARRIER FAMILY 13 MEMBER"/>
    <property type="match status" value="1"/>
</dbReference>
<evidence type="ECO:0000313" key="8">
    <source>
        <dbReference type="Proteomes" id="UP001627154"/>
    </source>
</evidence>
<sequence>MNLGRGTVPSTPQMSGVAVYDNATFGAKMLRFGRIYWRSIVVCVMPIALLPLILVYKTPSARCGFVILLMGSYWATEAMPMAVTSLLPLALFPVFGVLDSASTCQCYVNDTIMMFVGGLIFAIAIEHSKLHERIALRSMIAFGCNHKRLLGGLLCVTTFLSMWISNTACTSMMVPIVFAVLFELEKEGLGKVFESNADDPDEFPEPTQVTKAYLLGTAYASTFGGTATIIGTGANLAFKGIFEDSFPDSPGIDFGQWMIWALPQTIINVGLTWFYMLFFYMGWLRPNSVDARNAEIGPEGMRVAKRIIREKYSSLGKMNFHQIAVGILFLLCIFLMFFRSPGFISGWADRLPVDVEIKESTSLMLVAILLFVIPKDLAFIHAFSKNATIRPHKPSDALVSWKVVEEKVPWSLMFIFGGGFAISKGSLESGLSQKIGDSMEELFGLPPFALLIVVCILMSVVTEFTSNIGVANIILPIIAEMSVRAKIHPLYFMIPATLVVSHAFRFPTGTPPNAIVLAAGHIRIKSLVIGGCGVATYGPIVVILLFITWGRFIYKTDVYPDWADSYKKIN</sequence>
<organism evidence="7 8">
    <name type="scientific">Trichogramma kaykai</name>
    <dbReference type="NCBI Taxonomy" id="54128"/>
    <lineage>
        <taxon>Eukaryota</taxon>
        <taxon>Metazoa</taxon>
        <taxon>Ecdysozoa</taxon>
        <taxon>Arthropoda</taxon>
        <taxon>Hexapoda</taxon>
        <taxon>Insecta</taxon>
        <taxon>Pterygota</taxon>
        <taxon>Neoptera</taxon>
        <taxon>Endopterygota</taxon>
        <taxon>Hymenoptera</taxon>
        <taxon>Apocrita</taxon>
        <taxon>Proctotrupomorpha</taxon>
        <taxon>Chalcidoidea</taxon>
        <taxon>Trichogrammatidae</taxon>
        <taxon>Trichogramma</taxon>
    </lineage>
</organism>
<comment type="caution">
    <text evidence="7">The sequence shown here is derived from an EMBL/GenBank/DDBJ whole genome shotgun (WGS) entry which is preliminary data.</text>
</comment>
<reference evidence="7 8" key="1">
    <citation type="journal article" date="2024" name="bioRxiv">
        <title>A reference genome for Trichogramma kaykai: A tiny desert-dwelling parasitoid wasp with competing sex-ratio distorters.</title>
        <authorList>
            <person name="Culotta J."/>
            <person name="Lindsey A.R."/>
        </authorList>
    </citation>
    <scope>NUCLEOTIDE SEQUENCE [LARGE SCALE GENOMIC DNA]</scope>
    <source>
        <strain evidence="7 8">KSX58</strain>
    </source>
</reference>
<feature type="transmembrane region" description="Helical" evidence="6">
    <location>
        <begin position="149"/>
        <end position="182"/>
    </location>
</feature>
<gene>
    <name evidence="7" type="ORF">TKK_013702</name>
</gene>
<evidence type="ECO:0000256" key="5">
    <source>
        <dbReference type="ARBA" id="ARBA00023136"/>
    </source>
</evidence>
<keyword evidence="4 6" id="KW-1133">Transmembrane helix</keyword>
<feature type="transmembrane region" description="Helical" evidence="6">
    <location>
        <begin position="447"/>
        <end position="478"/>
    </location>
</feature>
<feature type="transmembrane region" description="Helical" evidence="6">
    <location>
        <begin position="490"/>
        <end position="507"/>
    </location>
</feature>
<comment type="subcellular location">
    <subcellularLocation>
        <location evidence="1">Membrane</location>
        <topology evidence="1">Multi-pass membrane protein</topology>
    </subcellularLocation>
</comment>
<keyword evidence="5 6" id="KW-0472">Membrane</keyword>
<dbReference type="GO" id="GO:0016020">
    <property type="term" value="C:membrane"/>
    <property type="evidence" value="ECO:0007669"/>
    <property type="project" value="UniProtKB-SubCell"/>
</dbReference>
<keyword evidence="3 6" id="KW-0812">Transmembrane</keyword>
<feature type="transmembrane region" description="Helical" evidence="6">
    <location>
        <begin position="111"/>
        <end position="128"/>
    </location>
</feature>
<feature type="transmembrane region" description="Helical" evidence="6">
    <location>
        <begin position="364"/>
        <end position="383"/>
    </location>
</feature>